<name>A0A0G2F157_9PEZI</name>
<reference evidence="2 3" key="2">
    <citation type="submission" date="2015-05" db="EMBL/GenBank/DDBJ databases">
        <title>Distinctive expansion of gene families associated with plant cell wall degradation and secondary metabolism in the genomes of grapevine trunk pathogens.</title>
        <authorList>
            <person name="Lawrence D.P."/>
            <person name="Travadon R."/>
            <person name="Rolshausen P.E."/>
            <person name="Baumgartner K."/>
        </authorList>
    </citation>
    <scope>NUCLEOTIDE SEQUENCE [LARGE SCALE GENOMIC DNA]</scope>
    <source>
        <strain evidence="2">DS831</strain>
    </source>
</reference>
<evidence type="ECO:0000259" key="1">
    <source>
        <dbReference type="PROSITE" id="PS50011"/>
    </source>
</evidence>
<dbReference type="InterPro" id="IPR000719">
    <property type="entry name" value="Prot_kinase_dom"/>
</dbReference>
<dbReference type="PANTHER" id="PTHR37542:SF3">
    <property type="entry name" value="PRION-INHIBITION AND PROPAGATION HELO DOMAIN-CONTAINING PROTEIN"/>
    <property type="match status" value="1"/>
</dbReference>
<reference evidence="2 3" key="1">
    <citation type="submission" date="2015-03" db="EMBL/GenBank/DDBJ databases">
        <authorList>
            <person name="Morales-Cruz A."/>
            <person name="Amrine K.C."/>
            <person name="Cantu D."/>
        </authorList>
    </citation>
    <scope>NUCLEOTIDE SEQUENCE [LARGE SCALE GENOMIC DNA]</scope>
    <source>
        <strain evidence="2">DS831</strain>
    </source>
</reference>
<dbReference type="EMBL" id="LAQI01000014">
    <property type="protein sequence ID" value="KKY28026.1"/>
    <property type="molecule type" value="Genomic_DNA"/>
</dbReference>
<dbReference type="AlphaFoldDB" id="A0A0G2F157"/>
<evidence type="ECO:0000313" key="2">
    <source>
        <dbReference type="EMBL" id="KKY28026.1"/>
    </source>
</evidence>
<evidence type="ECO:0000313" key="3">
    <source>
        <dbReference type="Proteomes" id="UP000034182"/>
    </source>
</evidence>
<sequence>METDGETITQAYESIEKGTMAASSAVETTLLFNLNQADMENAIKDKGVIPEDAQEMLSLRQALLQKDIIYSDLEVPRKDLNIAHRTDRFLLGHHEEQNILVELIKYDQNESTGKPYRATVDQVRRMTALLCHPKRVSFHILPCIGFTHDPLQSTFGLVFEHPPGHDAEKEPVRLSDLYRKKETKTMPLGHRVKLAYALAAALESFHRVGWIHKNFRSDNVVFLEKTKQQQETEVASVVDAPSGVVVASAAAAPAGKLDLAEPWLFGFEYARAEDAGTNLEADFLVENNVYRHPDRWYMPKKKFTKPHDVYSLVRKLPPSSFCHDWFGLKCFAAGSGAFRDCDVE</sequence>
<gene>
    <name evidence="2" type="ORF">UCDDS831_g00549</name>
</gene>
<dbReference type="Gene3D" id="1.10.510.10">
    <property type="entry name" value="Transferase(Phosphotransferase) domain 1"/>
    <property type="match status" value="1"/>
</dbReference>
<dbReference type="Proteomes" id="UP000034182">
    <property type="component" value="Unassembled WGS sequence"/>
</dbReference>
<dbReference type="PANTHER" id="PTHR37542">
    <property type="entry name" value="HELO DOMAIN-CONTAINING PROTEIN-RELATED"/>
    <property type="match status" value="1"/>
</dbReference>
<comment type="caution">
    <text evidence="2">The sequence shown here is derived from an EMBL/GenBank/DDBJ whole genome shotgun (WGS) entry which is preliminary data.</text>
</comment>
<dbReference type="InterPro" id="IPR011009">
    <property type="entry name" value="Kinase-like_dom_sf"/>
</dbReference>
<dbReference type="GO" id="GO:0005524">
    <property type="term" value="F:ATP binding"/>
    <property type="evidence" value="ECO:0007669"/>
    <property type="project" value="InterPro"/>
</dbReference>
<dbReference type="GO" id="GO:0004672">
    <property type="term" value="F:protein kinase activity"/>
    <property type="evidence" value="ECO:0007669"/>
    <property type="project" value="InterPro"/>
</dbReference>
<organism evidence="2 3">
    <name type="scientific">Diplodia seriata</name>
    <dbReference type="NCBI Taxonomy" id="420778"/>
    <lineage>
        <taxon>Eukaryota</taxon>
        <taxon>Fungi</taxon>
        <taxon>Dikarya</taxon>
        <taxon>Ascomycota</taxon>
        <taxon>Pezizomycotina</taxon>
        <taxon>Dothideomycetes</taxon>
        <taxon>Dothideomycetes incertae sedis</taxon>
        <taxon>Botryosphaeriales</taxon>
        <taxon>Botryosphaeriaceae</taxon>
        <taxon>Diplodia</taxon>
    </lineage>
</organism>
<accession>A0A0G2F157</accession>
<protein>
    <recommendedName>
        <fullName evidence="1">Protein kinase domain-containing protein</fullName>
    </recommendedName>
</protein>
<dbReference type="PROSITE" id="PS50011">
    <property type="entry name" value="PROTEIN_KINASE_DOM"/>
    <property type="match status" value="1"/>
</dbReference>
<dbReference type="SUPFAM" id="SSF56112">
    <property type="entry name" value="Protein kinase-like (PK-like)"/>
    <property type="match status" value="1"/>
</dbReference>
<feature type="domain" description="Protein kinase" evidence="1">
    <location>
        <begin position="9"/>
        <end position="344"/>
    </location>
</feature>
<proteinExistence type="predicted"/>